<keyword evidence="14" id="KW-1185">Reference proteome</keyword>
<dbReference type="GO" id="GO:0004144">
    <property type="term" value="F:diacylglycerol O-acyltransferase activity"/>
    <property type="evidence" value="ECO:0007669"/>
    <property type="project" value="UniProtKB-EC"/>
</dbReference>
<comment type="similarity">
    <text evidence="8">In the N-terminal section; belongs to the long-chain O-acyltransferase family.</text>
</comment>
<comment type="catalytic activity">
    <reaction evidence="10">
        <text>an acyl-CoA + a 1,2-diacyl-sn-glycerol = a triacyl-sn-glycerol + CoA</text>
        <dbReference type="Rhea" id="RHEA:10868"/>
        <dbReference type="ChEBI" id="CHEBI:17815"/>
        <dbReference type="ChEBI" id="CHEBI:57287"/>
        <dbReference type="ChEBI" id="CHEBI:58342"/>
        <dbReference type="ChEBI" id="CHEBI:64615"/>
        <dbReference type="EC" id="2.3.1.20"/>
    </reaction>
</comment>
<dbReference type="GO" id="GO:0005789">
    <property type="term" value="C:endoplasmic reticulum membrane"/>
    <property type="evidence" value="ECO:0007669"/>
    <property type="project" value="UniProtKB-SubCell"/>
</dbReference>
<dbReference type="PANTHER" id="PTHR31650:SF41">
    <property type="entry name" value="O-ACYLTRANSFERASE WSD1-LIKE ISOFORM X1"/>
    <property type="match status" value="1"/>
</dbReference>
<feature type="domain" description="O-acyltransferase WSD1 C-terminal" evidence="12">
    <location>
        <begin position="306"/>
        <end position="451"/>
    </location>
</feature>
<dbReference type="GO" id="GO:0005886">
    <property type="term" value="C:plasma membrane"/>
    <property type="evidence" value="ECO:0007669"/>
    <property type="project" value="UniProtKB-SubCell"/>
</dbReference>
<evidence type="ECO:0000259" key="11">
    <source>
        <dbReference type="Pfam" id="PF03007"/>
    </source>
</evidence>
<proteinExistence type="inferred from homology"/>
<dbReference type="SUPFAM" id="SSF52777">
    <property type="entry name" value="CoA-dependent acyltransferases"/>
    <property type="match status" value="1"/>
</dbReference>
<comment type="subcellular location">
    <subcellularLocation>
        <location evidence="1">Cell membrane</location>
        <topology evidence="1">Single-pass membrane protein</topology>
    </subcellularLocation>
    <subcellularLocation>
        <location evidence="2">Endoplasmic reticulum membrane</location>
    </subcellularLocation>
</comment>
<evidence type="ECO:0000256" key="5">
    <source>
        <dbReference type="ARBA" id="ARBA00022679"/>
    </source>
</evidence>
<keyword evidence="6" id="KW-0256">Endoplasmic reticulum</keyword>
<evidence type="ECO:0000256" key="7">
    <source>
        <dbReference type="ARBA" id="ARBA00023315"/>
    </source>
</evidence>
<comment type="pathway">
    <text evidence="3">Glycerolipid metabolism; triacylglycerol biosynthesis.</text>
</comment>
<accession>A0ABD1NXD6</accession>
<evidence type="ECO:0000256" key="10">
    <source>
        <dbReference type="ARBA" id="ARBA00048109"/>
    </source>
</evidence>
<feature type="domain" description="O-acyltransferase WSD1-like N-terminal" evidence="11">
    <location>
        <begin position="110"/>
        <end position="250"/>
    </location>
</feature>
<dbReference type="InterPro" id="IPR004255">
    <property type="entry name" value="O-acyltransferase_WSD1_N"/>
</dbReference>
<keyword evidence="5" id="KW-0808">Transferase</keyword>
<evidence type="ECO:0000256" key="2">
    <source>
        <dbReference type="ARBA" id="ARBA00004586"/>
    </source>
</evidence>
<evidence type="ECO:0000259" key="12">
    <source>
        <dbReference type="Pfam" id="PF06974"/>
    </source>
</evidence>
<dbReference type="GO" id="GO:0047196">
    <property type="term" value="F:long-chain-alcohol O-fatty-acyltransferase activity"/>
    <property type="evidence" value="ECO:0007669"/>
    <property type="project" value="UniProtKB-EC"/>
</dbReference>
<evidence type="ECO:0000256" key="3">
    <source>
        <dbReference type="ARBA" id="ARBA00004771"/>
    </source>
</evidence>
<protein>
    <submittedName>
        <fullName evidence="13">O-acyltransferase (WSD1-like) family protein</fullName>
    </submittedName>
</protein>
<dbReference type="Pfam" id="PF06974">
    <property type="entry name" value="WS_DGAT_C"/>
    <property type="match status" value="1"/>
</dbReference>
<dbReference type="EMBL" id="JBFOLK010000173">
    <property type="protein sequence ID" value="KAL2455604.1"/>
    <property type="molecule type" value="Genomic_DNA"/>
</dbReference>
<evidence type="ECO:0000256" key="8">
    <source>
        <dbReference type="ARBA" id="ARBA00024360"/>
    </source>
</evidence>
<dbReference type="AlphaFoldDB" id="A0ABD1NXD6"/>
<dbReference type="InterPro" id="IPR045034">
    <property type="entry name" value="O-acyltransferase_WSD1-like"/>
</dbReference>
<sequence length="460" mass="51352">MGNMERDEPLSPAGRLFLQPDTTQIINCLLGVEKPIDADAIKAVINDSVLLKHPRFCSLMVKDSCGREYWRRTEVDVDRHLIVFDKPLSDEYGSISDEDIVNEYAADLSVSSPLSTDKPLWEIHLLMAHRCIVFRLHHALGDGISLMSMLLSCCRRADDPMQQPTARGLGTSSTPRRRWSLWTLLKVVWYTLVYVLEFMLRALWLKDKKTVLSGGAGVELWPRKLATARFRLDDMKTVKKAIANATINDVLFGVLTCGISRYLDIRSPKDLGEGLQLTGAAMVNLRPQAGLQDISKLMDNDSGTRWGNKFGMMLLPIYYHRGDSDPLQFLKSAKSMIDKKKLSLEAPCSYKIGHFVMSVFGAKLASILNYRILCNTTFTISNIIGPHEDITVGGNPATYIRATSTSLPHAITMHMVSYGERADMQVLVAKDLIPDPQVLVKCFEDALLEMKDAAEAAAKT</sequence>
<reference evidence="14" key="1">
    <citation type="submission" date="2024-07" db="EMBL/GenBank/DDBJ databases">
        <title>Two chromosome-level genome assemblies of Korean endemic species Abeliophyllum distichum and Forsythia ovata (Oleaceae).</title>
        <authorList>
            <person name="Jang H."/>
        </authorList>
    </citation>
    <scope>NUCLEOTIDE SEQUENCE [LARGE SCALE GENOMIC DNA]</scope>
</reference>
<dbReference type="InterPro" id="IPR009721">
    <property type="entry name" value="O-acyltransferase_WSD1_C"/>
</dbReference>
<comment type="caution">
    <text evidence="13">The sequence shown here is derived from an EMBL/GenBank/DDBJ whole genome shotgun (WGS) entry which is preliminary data.</text>
</comment>
<evidence type="ECO:0000313" key="13">
    <source>
        <dbReference type="EMBL" id="KAL2455604.1"/>
    </source>
</evidence>
<evidence type="ECO:0000256" key="1">
    <source>
        <dbReference type="ARBA" id="ARBA00004162"/>
    </source>
</evidence>
<dbReference type="Pfam" id="PF03007">
    <property type="entry name" value="WS_DGAT_cat"/>
    <property type="match status" value="1"/>
</dbReference>
<comment type="catalytic activity">
    <reaction evidence="9">
        <text>a long chain fatty alcohol + a fatty acyl-CoA = a long-chain alcohol wax ester + CoA</text>
        <dbReference type="Rhea" id="RHEA:38443"/>
        <dbReference type="ChEBI" id="CHEBI:17135"/>
        <dbReference type="ChEBI" id="CHEBI:57287"/>
        <dbReference type="ChEBI" id="CHEBI:77636"/>
        <dbReference type="ChEBI" id="CHEBI:235323"/>
        <dbReference type="EC" id="2.3.1.75"/>
    </reaction>
</comment>
<organism evidence="13 14">
    <name type="scientific">Abeliophyllum distichum</name>
    <dbReference type="NCBI Taxonomy" id="126358"/>
    <lineage>
        <taxon>Eukaryota</taxon>
        <taxon>Viridiplantae</taxon>
        <taxon>Streptophyta</taxon>
        <taxon>Embryophyta</taxon>
        <taxon>Tracheophyta</taxon>
        <taxon>Spermatophyta</taxon>
        <taxon>Magnoliopsida</taxon>
        <taxon>eudicotyledons</taxon>
        <taxon>Gunneridae</taxon>
        <taxon>Pentapetalae</taxon>
        <taxon>asterids</taxon>
        <taxon>lamiids</taxon>
        <taxon>Lamiales</taxon>
        <taxon>Oleaceae</taxon>
        <taxon>Forsythieae</taxon>
        <taxon>Abeliophyllum</taxon>
    </lineage>
</organism>
<dbReference type="PANTHER" id="PTHR31650">
    <property type="entry name" value="O-ACYLTRANSFERASE (WSD1-LIKE) FAMILY PROTEIN"/>
    <property type="match status" value="1"/>
</dbReference>
<evidence type="ECO:0000256" key="4">
    <source>
        <dbReference type="ARBA" id="ARBA00005189"/>
    </source>
</evidence>
<name>A0ABD1NXD6_9LAMI</name>
<evidence type="ECO:0000256" key="9">
    <source>
        <dbReference type="ARBA" id="ARBA00047604"/>
    </source>
</evidence>
<evidence type="ECO:0000256" key="6">
    <source>
        <dbReference type="ARBA" id="ARBA00022824"/>
    </source>
</evidence>
<comment type="pathway">
    <text evidence="4">Lipid metabolism.</text>
</comment>
<dbReference type="Proteomes" id="UP001604336">
    <property type="component" value="Unassembled WGS sequence"/>
</dbReference>
<evidence type="ECO:0000313" key="14">
    <source>
        <dbReference type="Proteomes" id="UP001604336"/>
    </source>
</evidence>
<gene>
    <name evidence="13" type="ORF">Adt_47204</name>
</gene>
<keyword evidence="7" id="KW-0012">Acyltransferase</keyword>